<dbReference type="PANTHER" id="PTHR38686">
    <property type="entry name" value="APOLIPOPROTEIN N-ACYLTRANSFERASE"/>
    <property type="match status" value="1"/>
</dbReference>
<feature type="transmembrane region" description="Helical" evidence="8">
    <location>
        <begin position="96"/>
        <end position="117"/>
    </location>
</feature>
<dbReference type="Pfam" id="PF00795">
    <property type="entry name" value="CN_hydrolase"/>
    <property type="match status" value="1"/>
</dbReference>
<accession>A0A4Q2EEE3</accession>
<dbReference type="GO" id="GO:0016410">
    <property type="term" value="F:N-acyltransferase activity"/>
    <property type="evidence" value="ECO:0007669"/>
    <property type="project" value="UniProtKB-UniRule"/>
</dbReference>
<keyword evidence="2 8" id="KW-1003">Cell membrane</keyword>
<dbReference type="SUPFAM" id="SSF56317">
    <property type="entry name" value="Carbon-nitrogen hydrolase"/>
    <property type="match status" value="1"/>
</dbReference>
<dbReference type="AlphaFoldDB" id="A0A4Q2EEE3"/>
<evidence type="ECO:0000313" key="11">
    <source>
        <dbReference type="Proteomes" id="UP000290624"/>
    </source>
</evidence>
<evidence type="ECO:0000256" key="8">
    <source>
        <dbReference type="HAMAP-Rule" id="MF_01148"/>
    </source>
</evidence>
<dbReference type="CDD" id="cd07571">
    <property type="entry name" value="ALP_N-acyl_transferase"/>
    <property type="match status" value="1"/>
</dbReference>
<dbReference type="PROSITE" id="PS50263">
    <property type="entry name" value="CN_HYDROLASE"/>
    <property type="match status" value="1"/>
</dbReference>
<evidence type="ECO:0000256" key="2">
    <source>
        <dbReference type="ARBA" id="ARBA00022475"/>
    </source>
</evidence>
<keyword evidence="11" id="KW-1185">Reference proteome</keyword>
<evidence type="ECO:0000256" key="7">
    <source>
        <dbReference type="ARBA" id="ARBA00023315"/>
    </source>
</evidence>
<evidence type="ECO:0000259" key="9">
    <source>
        <dbReference type="PROSITE" id="PS50263"/>
    </source>
</evidence>
<evidence type="ECO:0000256" key="3">
    <source>
        <dbReference type="ARBA" id="ARBA00022679"/>
    </source>
</evidence>
<gene>
    <name evidence="8 10" type="primary">lnt</name>
    <name evidence="10" type="ORF">C1706_11750</name>
</gene>
<dbReference type="RefSeq" id="WP_129459422.1">
    <property type="nucleotide sequence ID" value="NZ_PPCV01000008.1"/>
</dbReference>
<dbReference type="PANTHER" id="PTHR38686:SF1">
    <property type="entry name" value="APOLIPOPROTEIN N-ACYLTRANSFERASE"/>
    <property type="match status" value="1"/>
</dbReference>
<keyword evidence="10" id="KW-0449">Lipoprotein</keyword>
<reference evidence="10 11" key="1">
    <citation type="submission" date="2018-01" db="EMBL/GenBank/DDBJ databases">
        <title>Lactibacter flavus gen. nov., sp. nov., a novel bacterium of the family Propionibacteriaceae isolated from raw milk and dairy products.</title>
        <authorList>
            <person name="Wenning M."/>
            <person name="Breitenwieser F."/>
            <person name="Huptas C."/>
            <person name="von Neubeck M."/>
            <person name="Busse H.-J."/>
            <person name="Scherer S."/>
        </authorList>
    </citation>
    <scope>NUCLEOTIDE SEQUENCE [LARGE SCALE GENOMIC DNA]</scope>
    <source>
        <strain evidence="10 11">VG341</strain>
    </source>
</reference>
<feature type="transmembrane region" description="Helical" evidence="8">
    <location>
        <begin position="21"/>
        <end position="38"/>
    </location>
</feature>
<sequence>MTTLRTARDAAWARQRWPRHWAPLVAAGAAGAAGLMTGTGVAPLGWWLAPPLGVMVLTVAVHRSTSLRAAAALGLAYGLGLSGPTLGWMAAIHPAALVGLLLLSSSWSAVTAVLVRAAGRSRGWPVLAALAWLGVEFLAARVPFGGFGWLRLGYTQIDSPLAGLYPFIGVAGVSFSVVLTGQLGAWILLGPSRRRLAWSAAWLVVVTGAATAGTVTPTPPPDGVVTAGWVQGGAPGGGVYGLGPPRTITTNQARATRELAAAIDAGRLPAPDFVVWPENATDLDPDTDQRTGQLVEQSVAAVGRPVLVGAILDGPGPRQRRTAAQWREPDGRIGPTYQKRSIVPFGEWIPFRDVLLPLIPALRYVGAQSVAGTDPGLLDVQLPDGRSITLGVLACFDVAFDPVVHDLATAQAVIVQSNNAMYQGTAQIEQQFAITRARAAELRRDTLVVTTSGITGLIDPTGRVTMKVTEPGPAVGVVQLGLRTGTTTASWLATPLEVTATVAAALWITALTLTPSPRRRFHPLVGS</sequence>
<dbReference type="InterPro" id="IPR003010">
    <property type="entry name" value="C-N_Hydrolase"/>
</dbReference>
<comment type="subcellular location">
    <subcellularLocation>
        <location evidence="1 8">Cell membrane</location>
        <topology evidence="1 8">Multi-pass membrane protein</topology>
    </subcellularLocation>
</comment>
<comment type="similarity">
    <text evidence="8">Belongs to the CN hydrolase family. Apolipoprotein N-acyltransferase subfamily.</text>
</comment>
<organism evidence="10 11">
    <name type="scientific">Propioniciclava flava</name>
    <dbReference type="NCBI Taxonomy" id="2072026"/>
    <lineage>
        <taxon>Bacteria</taxon>
        <taxon>Bacillati</taxon>
        <taxon>Actinomycetota</taxon>
        <taxon>Actinomycetes</taxon>
        <taxon>Propionibacteriales</taxon>
        <taxon>Propionibacteriaceae</taxon>
        <taxon>Propioniciclava</taxon>
    </lineage>
</organism>
<dbReference type="EC" id="2.3.1.269" evidence="8"/>
<feature type="transmembrane region" description="Helical" evidence="8">
    <location>
        <begin position="44"/>
        <end position="62"/>
    </location>
</feature>
<keyword evidence="4 8" id="KW-0812">Transmembrane</keyword>
<evidence type="ECO:0000256" key="1">
    <source>
        <dbReference type="ARBA" id="ARBA00004651"/>
    </source>
</evidence>
<keyword evidence="6 8" id="KW-0472">Membrane</keyword>
<evidence type="ECO:0000256" key="5">
    <source>
        <dbReference type="ARBA" id="ARBA00022989"/>
    </source>
</evidence>
<dbReference type="InterPro" id="IPR036526">
    <property type="entry name" value="C-N_Hydrolase_sf"/>
</dbReference>
<dbReference type="Gene3D" id="3.60.110.10">
    <property type="entry name" value="Carbon-nitrogen hydrolase"/>
    <property type="match status" value="1"/>
</dbReference>
<proteinExistence type="inferred from homology"/>
<comment type="pathway">
    <text evidence="8">Protein modification; lipoprotein biosynthesis (N-acyl transfer).</text>
</comment>
<keyword evidence="7 8" id="KW-0012">Acyltransferase</keyword>
<comment type="function">
    <text evidence="8">Catalyzes the phospholipid dependent N-acylation of the N-terminal cysteine of apolipoprotein, the last step in lipoprotein maturation.</text>
</comment>
<dbReference type="NCBIfam" id="TIGR00546">
    <property type="entry name" value="lnt"/>
    <property type="match status" value="1"/>
</dbReference>
<keyword evidence="5 8" id="KW-1133">Transmembrane helix</keyword>
<evidence type="ECO:0000256" key="6">
    <source>
        <dbReference type="ARBA" id="ARBA00023136"/>
    </source>
</evidence>
<feature type="transmembrane region" description="Helical" evidence="8">
    <location>
        <begin position="196"/>
        <end position="215"/>
    </location>
</feature>
<dbReference type="InterPro" id="IPR045378">
    <property type="entry name" value="LNT_N"/>
</dbReference>
<dbReference type="InterPro" id="IPR004563">
    <property type="entry name" value="Apolipo_AcylTrfase"/>
</dbReference>
<dbReference type="HAMAP" id="MF_01148">
    <property type="entry name" value="Lnt"/>
    <property type="match status" value="1"/>
</dbReference>
<feature type="transmembrane region" description="Helical" evidence="8">
    <location>
        <begin position="164"/>
        <end position="189"/>
    </location>
</feature>
<feature type="transmembrane region" description="Helical" evidence="8">
    <location>
        <begin position="124"/>
        <end position="144"/>
    </location>
</feature>
<comment type="catalytic activity">
    <reaction evidence="8">
        <text>N-terminal S-1,2-diacyl-sn-glyceryl-L-cysteinyl-[lipoprotein] + a glycerophospholipid = N-acyl-S-1,2-diacyl-sn-glyceryl-L-cysteinyl-[lipoprotein] + a 2-acyl-sn-glycero-3-phospholipid + H(+)</text>
        <dbReference type="Rhea" id="RHEA:48228"/>
        <dbReference type="Rhea" id="RHEA-COMP:14681"/>
        <dbReference type="Rhea" id="RHEA-COMP:14684"/>
        <dbReference type="ChEBI" id="CHEBI:15378"/>
        <dbReference type="ChEBI" id="CHEBI:136912"/>
        <dbReference type="ChEBI" id="CHEBI:140656"/>
        <dbReference type="ChEBI" id="CHEBI:140657"/>
        <dbReference type="ChEBI" id="CHEBI:140660"/>
        <dbReference type="EC" id="2.3.1.269"/>
    </reaction>
</comment>
<evidence type="ECO:0000313" key="10">
    <source>
        <dbReference type="EMBL" id="RXW31539.1"/>
    </source>
</evidence>
<comment type="caution">
    <text evidence="10">The sequence shown here is derived from an EMBL/GenBank/DDBJ whole genome shotgun (WGS) entry which is preliminary data.</text>
</comment>
<dbReference type="OrthoDB" id="9804277at2"/>
<dbReference type="UniPathway" id="UPA00666"/>
<keyword evidence="3 8" id="KW-0808">Transferase</keyword>
<dbReference type="GO" id="GO:0005886">
    <property type="term" value="C:plasma membrane"/>
    <property type="evidence" value="ECO:0007669"/>
    <property type="project" value="UniProtKB-SubCell"/>
</dbReference>
<feature type="domain" description="CN hydrolase" evidence="9">
    <location>
        <begin position="235"/>
        <end position="482"/>
    </location>
</feature>
<dbReference type="Pfam" id="PF20154">
    <property type="entry name" value="LNT_N"/>
    <property type="match status" value="1"/>
</dbReference>
<name>A0A4Q2EEE3_9ACTN</name>
<dbReference type="EMBL" id="PPCV01000008">
    <property type="protein sequence ID" value="RXW31539.1"/>
    <property type="molecule type" value="Genomic_DNA"/>
</dbReference>
<feature type="transmembrane region" description="Helical" evidence="8">
    <location>
        <begin position="69"/>
        <end position="90"/>
    </location>
</feature>
<protein>
    <recommendedName>
        <fullName evidence="8">Apolipoprotein N-acyltransferase</fullName>
        <shortName evidence="8">ALP N-acyltransferase</shortName>
        <ecNumber evidence="8">2.3.1.269</ecNumber>
    </recommendedName>
</protein>
<dbReference type="Proteomes" id="UP000290624">
    <property type="component" value="Unassembled WGS sequence"/>
</dbReference>
<evidence type="ECO:0000256" key="4">
    <source>
        <dbReference type="ARBA" id="ARBA00022692"/>
    </source>
</evidence>
<dbReference type="GO" id="GO:0042158">
    <property type="term" value="P:lipoprotein biosynthetic process"/>
    <property type="evidence" value="ECO:0007669"/>
    <property type="project" value="UniProtKB-UniRule"/>
</dbReference>